<reference evidence="1" key="1">
    <citation type="submission" date="2021-01" db="EMBL/GenBank/DDBJ databases">
        <authorList>
            <person name="Corre E."/>
            <person name="Pelletier E."/>
            <person name="Niang G."/>
            <person name="Scheremetjew M."/>
            <person name="Finn R."/>
            <person name="Kale V."/>
            <person name="Holt S."/>
            <person name="Cochrane G."/>
            <person name="Meng A."/>
            <person name="Brown T."/>
            <person name="Cohen L."/>
        </authorList>
    </citation>
    <scope>NUCLEOTIDE SEQUENCE</scope>
    <source>
        <strain evidence="1">CCMP1594</strain>
    </source>
</reference>
<sequence>MRCDVGVQDVRARPESECRTSGGSGMWSARGGWWRTDETWPATATRLAVSPARLARARRPGARAFLPKTKIAGVPHVPQGLSCSAEANEATKKAWLFSHTKIQSRGHAAHPPVLLT</sequence>
<dbReference type="EMBL" id="HBJA01121418">
    <property type="protein sequence ID" value="CAE0830510.1"/>
    <property type="molecule type" value="Transcribed_RNA"/>
</dbReference>
<organism evidence="1">
    <name type="scientific">Eutreptiella gymnastica</name>
    <dbReference type="NCBI Taxonomy" id="73025"/>
    <lineage>
        <taxon>Eukaryota</taxon>
        <taxon>Discoba</taxon>
        <taxon>Euglenozoa</taxon>
        <taxon>Euglenida</taxon>
        <taxon>Spirocuta</taxon>
        <taxon>Euglenophyceae</taxon>
        <taxon>Eutreptiales</taxon>
        <taxon>Eutreptiaceae</taxon>
        <taxon>Eutreptiella</taxon>
    </lineage>
</organism>
<name>A0A7S4GAH7_9EUGL</name>
<accession>A0A7S4GAH7</accession>
<dbReference type="AlphaFoldDB" id="A0A7S4GAH7"/>
<protein>
    <submittedName>
        <fullName evidence="1">Uncharacterized protein</fullName>
    </submittedName>
</protein>
<evidence type="ECO:0000313" key="1">
    <source>
        <dbReference type="EMBL" id="CAE0830510.1"/>
    </source>
</evidence>
<gene>
    <name evidence="1" type="ORF">EGYM00163_LOCUS41791</name>
</gene>
<proteinExistence type="predicted"/>